<accession>A0A7R9BQ91</accession>
<evidence type="ECO:0000313" key="6">
    <source>
        <dbReference type="EMBL" id="CAD7278011.1"/>
    </source>
</evidence>
<evidence type="ECO:0000256" key="3">
    <source>
        <dbReference type="ARBA" id="ARBA00022679"/>
    </source>
</evidence>
<dbReference type="PROSITE" id="PS52004">
    <property type="entry name" value="KS3_2"/>
    <property type="match status" value="1"/>
</dbReference>
<dbReference type="UniPathway" id="UPA00057">
    <property type="reaction ID" value="UER00098"/>
</dbReference>
<dbReference type="EMBL" id="OA883123">
    <property type="protein sequence ID" value="CAD7278011.1"/>
    <property type="molecule type" value="Genomic_DNA"/>
</dbReference>
<dbReference type="InterPro" id="IPR014721">
    <property type="entry name" value="Ribsml_uS5_D2-typ_fold_subgr"/>
</dbReference>
<dbReference type="PROSITE" id="PS00606">
    <property type="entry name" value="KS3_1"/>
    <property type="match status" value="1"/>
</dbReference>
<dbReference type="CDD" id="cd00834">
    <property type="entry name" value="KAS_I_II"/>
    <property type="match status" value="1"/>
</dbReference>
<organism evidence="6">
    <name type="scientific">Notodromas monacha</name>
    <dbReference type="NCBI Taxonomy" id="399045"/>
    <lineage>
        <taxon>Eukaryota</taxon>
        <taxon>Metazoa</taxon>
        <taxon>Ecdysozoa</taxon>
        <taxon>Arthropoda</taxon>
        <taxon>Crustacea</taxon>
        <taxon>Oligostraca</taxon>
        <taxon>Ostracoda</taxon>
        <taxon>Podocopa</taxon>
        <taxon>Podocopida</taxon>
        <taxon>Cypridocopina</taxon>
        <taxon>Cypridoidea</taxon>
        <taxon>Cyprididae</taxon>
        <taxon>Notodromas</taxon>
    </lineage>
</organism>
<dbReference type="Pfam" id="PF08544">
    <property type="entry name" value="GHMP_kinases_C"/>
    <property type="match status" value="1"/>
</dbReference>
<dbReference type="EC" id="2.3.1.41" evidence="2"/>
<dbReference type="Pfam" id="PF02801">
    <property type="entry name" value="Ketoacyl-synt_C"/>
    <property type="match status" value="1"/>
</dbReference>
<dbReference type="GO" id="GO:0006633">
    <property type="term" value="P:fatty acid biosynthetic process"/>
    <property type="evidence" value="ECO:0007669"/>
    <property type="project" value="InterPro"/>
</dbReference>
<dbReference type="InterPro" id="IPR000794">
    <property type="entry name" value="Beta-ketoacyl_synthase"/>
</dbReference>
<dbReference type="PRINTS" id="PR00959">
    <property type="entry name" value="MEVGALKINASE"/>
</dbReference>
<reference evidence="6" key="1">
    <citation type="submission" date="2020-11" db="EMBL/GenBank/DDBJ databases">
        <authorList>
            <person name="Tran Van P."/>
        </authorList>
    </citation>
    <scope>NUCLEOTIDE SEQUENCE</scope>
</reference>
<dbReference type="InterPro" id="IPR036554">
    <property type="entry name" value="GHMP_kinase_C_sf"/>
</dbReference>
<keyword evidence="3 4" id="KW-0808">Transferase</keyword>
<dbReference type="SUPFAM" id="SSF53901">
    <property type="entry name" value="Thiolase-like"/>
    <property type="match status" value="2"/>
</dbReference>
<dbReference type="PANTHER" id="PTHR11712:SF336">
    <property type="entry name" value="3-OXOACYL-[ACYL-CARRIER-PROTEIN] SYNTHASE, MITOCHONDRIAL"/>
    <property type="match status" value="1"/>
</dbReference>
<evidence type="ECO:0000256" key="2">
    <source>
        <dbReference type="ARBA" id="ARBA00013191"/>
    </source>
</evidence>
<comment type="similarity">
    <text evidence="1 4">Belongs to the thiolase-like superfamily. Beta-ketoacyl-ACP synthases family.</text>
</comment>
<dbReference type="GO" id="GO:0004315">
    <property type="term" value="F:3-oxoacyl-[acyl-carrier-protein] synthase activity"/>
    <property type="evidence" value="ECO:0007669"/>
    <property type="project" value="UniProtKB-EC"/>
</dbReference>
<dbReference type="SUPFAM" id="SSF55060">
    <property type="entry name" value="GHMP Kinase, C-terminal domain"/>
    <property type="match status" value="1"/>
</dbReference>
<dbReference type="GO" id="GO:0005739">
    <property type="term" value="C:mitochondrion"/>
    <property type="evidence" value="ECO:0007669"/>
    <property type="project" value="TreeGrafter"/>
</dbReference>
<name>A0A7R9BQ91_9CRUS</name>
<dbReference type="PANTHER" id="PTHR11712">
    <property type="entry name" value="POLYKETIDE SYNTHASE-RELATED"/>
    <property type="match status" value="1"/>
</dbReference>
<evidence type="ECO:0000256" key="1">
    <source>
        <dbReference type="ARBA" id="ARBA00008467"/>
    </source>
</evidence>
<dbReference type="SMART" id="SM00825">
    <property type="entry name" value="PKS_KS"/>
    <property type="match status" value="1"/>
</dbReference>
<dbReference type="NCBIfam" id="NF005589">
    <property type="entry name" value="PRK07314.1"/>
    <property type="match status" value="1"/>
</dbReference>
<dbReference type="GO" id="GO:0019287">
    <property type="term" value="P:isopentenyl diphosphate biosynthetic process, mevalonate pathway"/>
    <property type="evidence" value="ECO:0007669"/>
    <property type="project" value="UniProtKB-UniPathway"/>
</dbReference>
<dbReference type="InterPro" id="IPR006205">
    <property type="entry name" value="Mev_gal_kin"/>
</dbReference>
<dbReference type="NCBIfam" id="TIGR00549">
    <property type="entry name" value="mevalon_kin"/>
    <property type="match status" value="1"/>
</dbReference>
<dbReference type="InterPro" id="IPR020841">
    <property type="entry name" value="PKS_Beta-ketoAc_synthase_dom"/>
</dbReference>
<sequence length="794" mass="84961">MSAYEFRCPRKVILFGEHSVVHGKLAIAVAFGMNMEVILEIDPSKPDSLELISTSTALWTSELQQFGERTQEMALSDPRKPACPSNELVAFLREFTDNDKSNLSNTMTTRIVLLYLWSQIIYPSRTRGAIKISLKYDVIWPGLGNSAAYSVLVSAALLTAAGLISSSLTEDDKDLINGWAYGAECINHGSPSGVDNTVCCYGGMLRFAKGKLPVKEFRSPGIRLCVVFSNQVRSTKVLAERVGGLKRHHVKVFDAIFEAMHTVALEGSDFIDGVLKDPSDLVNFRRLEELVDINQALLKSLTVSTKNLDKICSIAEAHGFHAKLTGAGGGGCAFVIIPPDANEIVVENFKAELECFGFPFREADVGVRGLTVQRLSGKLEVVVTGVGVITPLGKGVPIFWKKLIGGTSGTVSWIDESDSIPCRVAARVPRDDLPKPDRGKTLATQFGLCAAEEAIIVARLNDQRVDKRNVGVSFGTGMSDLSVIEACFDAFKVKKYRGVSPHFVPLILPNMIAGHVSMEFGFRGPNHCVCTACAAGAHSLGDAFRFVKYGDADVMVSGSAEAPISKIAMAGFSRVRALSTKYNQEPSKASRPFDEGRDGFVMGEGAGVMVLEELNHAKNRGAEILGEILGYGMSADANHLTAPREDGEGVMACMRKAVSEAKLPLEAIGYINAHATSTPLGDVAELSAIKALFGGPHSQSLAVSSIKGAIGHLLGAAGMVEAIAALLACQTGVLPPTINLTSPCDGELNLVPNEAQKWDSVFEDDAGRKRRIALTNSFGFGGTNASIVLSSFVE</sequence>
<protein>
    <recommendedName>
        <fullName evidence="2">beta-ketoacyl-[acyl-carrier-protein] synthase I</fullName>
        <ecNumber evidence="2">2.3.1.41</ecNumber>
    </recommendedName>
</protein>
<dbReference type="AlphaFoldDB" id="A0A7R9BQ91"/>
<keyword evidence="7" id="KW-1185">Reference proteome</keyword>
<proteinExistence type="inferred from homology"/>
<dbReference type="InterPro" id="IPR014030">
    <property type="entry name" value="Ketoacyl_synth_N"/>
</dbReference>
<dbReference type="Pfam" id="PF00109">
    <property type="entry name" value="ketoacyl-synt"/>
    <property type="match status" value="1"/>
</dbReference>
<feature type="domain" description="Ketosynthase family 3 (KS3)" evidence="5">
    <location>
        <begin position="378"/>
        <end position="791"/>
    </location>
</feature>
<gene>
    <name evidence="6" type="ORF">NMOB1V02_LOCUS5726</name>
</gene>
<dbReference type="OrthoDB" id="5334845at2759"/>
<dbReference type="Gene3D" id="3.30.70.890">
    <property type="entry name" value="GHMP kinase, C-terminal domain"/>
    <property type="match status" value="1"/>
</dbReference>
<dbReference type="InterPro" id="IPR013750">
    <property type="entry name" value="GHMP_kinase_C_dom"/>
</dbReference>
<evidence type="ECO:0000256" key="4">
    <source>
        <dbReference type="RuleBase" id="RU003694"/>
    </source>
</evidence>
<dbReference type="InterPro" id="IPR016039">
    <property type="entry name" value="Thiolase-like"/>
</dbReference>
<dbReference type="Gene3D" id="3.40.47.10">
    <property type="match status" value="1"/>
</dbReference>
<dbReference type="InterPro" id="IPR018201">
    <property type="entry name" value="Ketoacyl_synth_AS"/>
</dbReference>
<dbReference type="SUPFAM" id="SSF54211">
    <property type="entry name" value="Ribosomal protein S5 domain 2-like"/>
    <property type="match status" value="1"/>
</dbReference>
<dbReference type="InterPro" id="IPR014031">
    <property type="entry name" value="Ketoacyl_synth_C"/>
</dbReference>
<dbReference type="InterPro" id="IPR020568">
    <property type="entry name" value="Ribosomal_Su5_D2-typ_SF"/>
</dbReference>
<dbReference type="Gene3D" id="3.30.230.10">
    <property type="match status" value="1"/>
</dbReference>
<dbReference type="EMBL" id="CAJPEX010001086">
    <property type="protein sequence ID" value="CAG0918163.1"/>
    <property type="molecule type" value="Genomic_DNA"/>
</dbReference>
<dbReference type="Proteomes" id="UP000678499">
    <property type="component" value="Unassembled WGS sequence"/>
</dbReference>
<evidence type="ECO:0000259" key="5">
    <source>
        <dbReference type="PROSITE" id="PS52004"/>
    </source>
</evidence>
<dbReference type="GO" id="GO:0004496">
    <property type="term" value="F:mevalonate kinase activity"/>
    <property type="evidence" value="ECO:0007669"/>
    <property type="project" value="InterPro"/>
</dbReference>
<dbReference type="GO" id="GO:0005524">
    <property type="term" value="F:ATP binding"/>
    <property type="evidence" value="ECO:0007669"/>
    <property type="project" value="InterPro"/>
</dbReference>
<evidence type="ECO:0000313" key="7">
    <source>
        <dbReference type="Proteomes" id="UP000678499"/>
    </source>
</evidence>
<dbReference type="FunFam" id="3.40.47.10:FF:000018">
    <property type="entry name" value="3-oxoacyl-[acyl-carrier-protein] synthase 2"/>
    <property type="match status" value="1"/>
</dbReference>